<sequence>MVGINTSLTRLLGIRVPVVAAPMAGASSAKLAAQVSLGGGFGFTAPGYESAETLRDDLTSIRASFPNVGPGKTNPLPIGVGYLGWLLEASPDTASALLDAALDSNVQAVWFAFGNDLGRWIRYVREADAKAATPRKTTIFIQTSSVQEALTAVSEWKADVLVAQGVESGGHGSSSAPSVFSLVSAIIANLPHDGPPVLAAGGLATGSQVAALLTLGAAGAVLGTRFLLTPESRYSDAQKAALIAADSNSTVRTMAFDQARGTLGWPRGINGRALRNKTVDDTEAGVHLQDVKDKFLEAIKNNDPARMVVWAGEGVALMSEVKGAKDIVQELHMDIMQRLRASQALLGEN</sequence>
<evidence type="ECO:0000256" key="1">
    <source>
        <dbReference type="ARBA" id="ARBA00022630"/>
    </source>
</evidence>
<dbReference type="EMBL" id="BFAD01000009">
    <property type="protein sequence ID" value="GBE86401.1"/>
    <property type="molecule type" value="Genomic_DNA"/>
</dbReference>
<evidence type="ECO:0000256" key="3">
    <source>
        <dbReference type="ARBA" id="ARBA00023002"/>
    </source>
</evidence>
<dbReference type="InParanoid" id="A0A401GW02"/>
<protein>
    <submittedName>
        <fullName evidence="4">Nitronate monooxygenase</fullName>
    </submittedName>
</protein>
<accession>A0A401GW02</accession>
<dbReference type="InterPro" id="IPR013785">
    <property type="entry name" value="Aldolase_TIM"/>
</dbReference>
<gene>
    <name evidence="4" type="ORF">SCP_0902800</name>
</gene>
<dbReference type="Pfam" id="PF03060">
    <property type="entry name" value="NMO"/>
    <property type="match status" value="2"/>
</dbReference>
<dbReference type="SUPFAM" id="SSF51412">
    <property type="entry name" value="Inosine monophosphate dehydrogenase (IMPDH)"/>
    <property type="match status" value="1"/>
</dbReference>
<dbReference type="STRING" id="139825.A0A401GW02"/>
<keyword evidence="4" id="KW-0503">Monooxygenase</keyword>
<keyword evidence="1" id="KW-0285">Flavoprotein</keyword>
<dbReference type="InterPro" id="IPR004136">
    <property type="entry name" value="NMO"/>
</dbReference>
<dbReference type="OrthoDB" id="2349068at2759"/>
<dbReference type="AlphaFoldDB" id="A0A401GW02"/>
<comment type="caution">
    <text evidence="4">The sequence shown here is derived from an EMBL/GenBank/DDBJ whole genome shotgun (WGS) entry which is preliminary data.</text>
</comment>
<dbReference type="PANTHER" id="PTHR32332:SF31">
    <property type="entry name" value="2-NITROPROPANE DIOXYGENASE FAMILY, PUTATIVE (AFU_ORTHOLOGUE AFUA_2G09850)-RELATED"/>
    <property type="match status" value="1"/>
</dbReference>
<organism evidence="4 5">
    <name type="scientific">Sparassis crispa</name>
    <dbReference type="NCBI Taxonomy" id="139825"/>
    <lineage>
        <taxon>Eukaryota</taxon>
        <taxon>Fungi</taxon>
        <taxon>Dikarya</taxon>
        <taxon>Basidiomycota</taxon>
        <taxon>Agaricomycotina</taxon>
        <taxon>Agaricomycetes</taxon>
        <taxon>Polyporales</taxon>
        <taxon>Sparassidaceae</taxon>
        <taxon>Sparassis</taxon>
    </lineage>
</organism>
<keyword evidence="5" id="KW-1185">Reference proteome</keyword>
<dbReference type="RefSeq" id="XP_027617314.1">
    <property type="nucleotide sequence ID" value="XM_027761513.1"/>
</dbReference>
<reference evidence="4 5" key="1">
    <citation type="journal article" date="2018" name="Sci. Rep.">
        <title>Genome sequence of the cauliflower mushroom Sparassis crispa (Hanabiratake) and its association with beneficial usage.</title>
        <authorList>
            <person name="Kiyama R."/>
            <person name="Furutani Y."/>
            <person name="Kawaguchi K."/>
            <person name="Nakanishi T."/>
        </authorList>
    </citation>
    <scope>NUCLEOTIDE SEQUENCE [LARGE SCALE GENOMIC DNA]</scope>
</reference>
<dbReference type="PANTHER" id="PTHR32332">
    <property type="entry name" value="2-NITROPROPANE DIOXYGENASE"/>
    <property type="match status" value="1"/>
</dbReference>
<dbReference type="GO" id="GO:0018580">
    <property type="term" value="F:nitronate monooxygenase activity"/>
    <property type="evidence" value="ECO:0007669"/>
    <property type="project" value="InterPro"/>
</dbReference>
<dbReference type="GeneID" id="38783318"/>
<name>A0A401GW02_9APHY</name>
<proteinExistence type="predicted"/>
<keyword evidence="3" id="KW-0560">Oxidoreductase</keyword>
<evidence type="ECO:0000313" key="4">
    <source>
        <dbReference type="EMBL" id="GBE86401.1"/>
    </source>
</evidence>
<evidence type="ECO:0000313" key="5">
    <source>
        <dbReference type="Proteomes" id="UP000287166"/>
    </source>
</evidence>
<keyword evidence="2" id="KW-0288">FMN</keyword>
<dbReference type="Gene3D" id="3.20.20.70">
    <property type="entry name" value="Aldolase class I"/>
    <property type="match status" value="1"/>
</dbReference>
<evidence type="ECO:0000256" key="2">
    <source>
        <dbReference type="ARBA" id="ARBA00022643"/>
    </source>
</evidence>
<dbReference type="CDD" id="cd04730">
    <property type="entry name" value="NPD_like"/>
    <property type="match status" value="1"/>
</dbReference>
<dbReference type="Proteomes" id="UP000287166">
    <property type="component" value="Unassembled WGS sequence"/>
</dbReference>